<gene>
    <name evidence="4" type="ORF">GMBLW1_47110</name>
</gene>
<dbReference type="Pfam" id="PF10119">
    <property type="entry name" value="MethyTransf_Reg"/>
    <property type="match status" value="1"/>
</dbReference>
<dbReference type="Pfam" id="PF13847">
    <property type="entry name" value="Methyltransf_31"/>
    <property type="match status" value="1"/>
</dbReference>
<feature type="domain" description="Methyltransferase regulatory" evidence="1">
    <location>
        <begin position="223"/>
        <end position="304"/>
    </location>
</feature>
<dbReference type="EMBL" id="LR593887">
    <property type="protein sequence ID" value="VTS06326.1"/>
    <property type="molecule type" value="Genomic_DNA"/>
</dbReference>
<dbReference type="InParanoid" id="A0A6C2YUD8"/>
<dbReference type="SUPFAM" id="SSF53335">
    <property type="entry name" value="S-adenosyl-L-methionine-dependent methyltransferases"/>
    <property type="match status" value="1"/>
</dbReference>
<dbReference type="PANTHER" id="PTHR43667">
    <property type="entry name" value="CYCLOPROPANE-FATTY-ACYL-PHOSPHOLIPID SYNTHASE"/>
    <property type="match status" value="1"/>
</dbReference>
<evidence type="ECO:0008006" key="6">
    <source>
        <dbReference type="Google" id="ProtNLM"/>
    </source>
</evidence>
<dbReference type="AlphaFoldDB" id="A0A6C2YUD8"/>
<dbReference type="InterPro" id="IPR025714">
    <property type="entry name" value="Methyltranfer_dom"/>
</dbReference>
<evidence type="ECO:0000313" key="4">
    <source>
        <dbReference type="EMBL" id="VIP04482.1"/>
    </source>
</evidence>
<dbReference type="Gene3D" id="3.40.50.150">
    <property type="entry name" value="Vaccinia Virus protein VP39"/>
    <property type="match status" value="1"/>
</dbReference>
<protein>
    <recommendedName>
        <fullName evidence="6">Methyltransferase domain-containing protein</fullName>
    </recommendedName>
</protein>
<dbReference type="KEGG" id="tim:GMBLW1_47110"/>
<dbReference type="InterPro" id="IPR029063">
    <property type="entry name" value="SAM-dependent_MTases_sf"/>
</dbReference>
<keyword evidence="4" id="KW-0808">Transferase</keyword>
<dbReference type="Pfam" id="PF21782">
    <property type="entry name" value="WHD_PKMT"/>
    <property type="match status" value="1"/>
</dbReference>
<proteinExistence type="predicted"/>
<feature type="domain" description="PKMT C-terminal winged helix" evidence="3">
    <location>
        <begin position="433"/>
        <end position="529"/>
    </location>
</feature>
<keyword evidence="4" id="KW-0489">Methyltransferase</keyword>
<dbReference type="PANTHER" id="PTHR43667:SF2">
    <property type="entry name" value="FATTY ACID C-METHYL TRANSFERASE"/>
    <property type="match status" value="1"/>
</dbReference>
<organism evidence="4">
    <name type="scientific">Tuwongella immobilis</name>
    <dbReference type="NCBI Taxonomy" id="692036"/>
    <lineage>
        <taxon>Bacteria</taxon>
        <taxon>Pseudomonadati</taxon>
        <taxon>Planctomycetota</taxon>
        <taxon>Planctomycetia</taxon>
        <taxon>Gemmatales</taxon>
        <taxon>Gemmataceae</taxon>
        <taxon>Tuwongella</taxon>
    </lineage>
</organism>
<dbReference type="InterPro" id="IPR018773">
    <property type="entry name" value="MeTrfase_reg_dom_prd"/>
</dbReference>
<dbReference type="RefSeq" id="WP_162659561.1">
    <property type="nucleotide sequence ID" value="NZ_LR593887.1"/>
</dbReference>
<evidence type="ECO:0000259" key="2">
    <source>
        <dbReference type="Pfam" id="PF13847"/>
    </source>
</evidence>
<evidence type="ECO:0000259" key="1">
    <source>
        <dbReference type="Pfam" id="PF10119"/>
    </source>
</evidence>
<sequence>MVEVATPGTSAKQNAYDEVPYESYPFTQAHPNRMATVATLFGLRPTPFTKCRVLELGSAAGGNLIPMALESPESEFVGIDLSARQIDDGKRLIEQLGLTNIKLISGSILDIDASYGQFDYVICHGVFSWVPNEVQDKILEIAGTMMTPQGVAYISYNTYPGWHMRGMIRDMMRYHSERFNSPKIRTRQARALLDFLSQSVKQEGSAYAALLKQEVETLRHQADHYLYHEHLEEINEPLYFHQFAERAGSKGLQYLGESRVGTMVLSNFGPDIEKTLRILATDQIMVEQYMDFLRNRMFRETLLVSNRVQPNWSVQPEVLRRFFVASAAAPVGDPGDLNSPDNISFKSPSGMSMATTQPLLKAAMVVLRKNWPQPIQFDKLREEARTLLGGNASTEQVAKDQQLLAVGLLNCYMGSDLIELHTHQPTFTREPGDKPIVSPLARLQAATGPAVTNRRHEVVRLNDLDRQIVPLLDGSMDRAAILDKLVTLAKSGVLTVQQDNNTLTDEARIREAMKGVVDPSLRGLAGHALLIA</sequence>
<feature type="domain" description="Methyltransferase" evidence="2">
    <location>
        <begin position="50"/>
        <end position="158"/>
    </location>
</feature>
<evidence type="ECO:0000313" key="5">
    <source>
        <dbReference type="Proteomes" id="UP000464378"/>
    </source>
</evidence>
<accession>A0A6C2YUD8</accession>
<reference evidence="4" key="1">
    <citation type="submission" date="2019-04" db="EMBL/GenBank/DDBJ databases">
        <authorList>
            <consortium name="Science for Life Laboratories"/>
        </authorList>
    </citation>
    <scope>NUCLEOTIDE SEQUENCE</scope>
    <source>
        <strain evidence="4">MBLW1</strain>
    </source>
</reference>
<evidence type="ECO:0000259" key="3">
    <source>
        <dbReference type="Pfam" id="PF21782"/>
    </source>
</evidence>
<keyword evidence="5" id="KW-1185">Reference proteome</keyword>
<dbReference type="GO" id="GO:0008168">
    <property type="term" value="F:methyltransferase activity"/>
    <property type="evidence" value="ECO:0007669"/>
    <property type="project" value="UniProtKB-KW"/>
</dbReference>
<dbReference type="Proteomes" id="UP000464378">
    <property type="component" value="Chromosome"/>
</dbReference>
<name>A0A6C2YUD8_9BACT</name>
<dbReference type="InterPro" id="IPR048976">
    <property type="entry name" value="WHD_PKMT"/>
</dbReference>
<dbReference type="EMBL" id="LR586016">
    <property type="protein sequence ID" value="VIP04482.1"/>
    <property type="molecule type" value="Genomic_DNA"/>
</dbReference>
<dbReference type="CDD" id="cd02440">
    <property type="entry name" value="AdoMet_MTases"/>
    <property type="match status" value="1"/>
</dbReference>
<dbReference type="InterPro" id="IPR050723">
    <property type="entry name" value="CFA/CMAS"/>
</dbReference>
<dbReference type="GO" id="GO:0032259">
    <property type="term" value="P:methylation"/>
    <property type="evidence" value="ECO:0007669"/>
    <property type="project" value="UniProtKB-KW"/>
</dbReference>